<evidence type="ECO:0000256" key="1">
    <source>
        <dbReference type="ARBA" id="ARBA00004127"/>
    </source>
</evidence>
<keyword evidence="11" id="KW-1185">Reference proteome</keyword>
<reference evidence="10" key="2">
    <citation type="submission" date="2025-05" db="UniProtKB">
        <authorList>
            <consortium name="EnsemblMetazoa"/>
        </authorList>
    </citation>
    <scope>IDENTIFICATION</scope>
    <source>
        <strain evidence="10">Foshan</strain>
    </source>
</reference>
<dbReference type="PANTHER" id="PTHR12639">
    <property type="entry name" value="VITAMIN K-DEPENDENT GAMMA-CARBOXYLASE"/>
    <property type="match status" value="1"/>
</dbReference>
<evidence type="ECO:0000256" key="6">
    <source>
        <dbReference type="ARBA" id="ARBA00023239"/>
    </source>
</evidence>
<comment type="subcellular location">
    <subcellularLocation>
        <location evidence="1">Endomembrane system</location>
        <topology evidence="1">Multi-pass membrane protein</topology>
    </subcellularLocation>
</comment>
<evidence type="ECO:0000256" key="8">
    <source>
        <dbReference type="SAM" id="Phobius"/>
    </source>
</evidence>
<evidence type="ECO:0000313" key="10">
    <source>
        <dbReference type="EnsemblMetazoa" id="AALFPA23_012231.P17478"/>
    </source>
</evidence>
<dbReference type="GeneID" id="109426646"/>
<protein>
    <recommendedName>
        <fullName evidence="9">HTTM-like domain-containing protein</fullName>
    </recommendedName>
</protein>
<evidence type="ECO:0000256" key="7">
    <source>
        <dbReference type="SAM" id="MobiDB-lite"/>
    </source>
</evidence>
<keyword evidence="4 8" id="KW-0472">Membrane</keyword>
<feature type="transmembrane region" description="Helical" evidence="8">
    <location>
        <begin position="248"/>
        <end position="267"/>
    </location>
</feature>
<feature type="region of interest" description="Disordered" evidence="7">
    <location>
        <begin position="324"/>
        <end position="344"/>
    </location>
</feature>
<sequence length="674" mass="78519">MRDMGEKQPEPAKAFSSRWQSLRANLPHALYRYCGHDLQSFRSFDGFMSLMYRPTDAAALGVARILFGLMMLIDIPEERGGGDLDFRWGDPSGCKFPLINGMEPMSYPRMGIVYLVMWLGALGIMLGYRFRLSGLMFVMSYWYVFLLDKSAWNNHSYLYGLLGTIFLFTEANKCFSLDACQNADPQSKTVPFWNYFILKYQFFILYFLAGLKKMCPEWLSGYAMTNLSYHWVFLPFRLLIGPQLTDLLIIHWFGCIFDTTVVFFLVYAPTRKIATLFACAFHLMNSRLFHIGMFPWVCLTQLPLYYSVSWPRLVWKKLSFTSNGGSGDKSKKTSKNANQQSVPVPSSRKKFTMTALLFYCGLQLFLPYSHFITKGYNNWTNGLYGYSWDMMVHAWDTVLTSIKVVDNHQNHTLYLLPYAFVDNDRWTKHADMAHQFAHCIDRNIRAEYREDHRPFTNFSVFFDIWCSMNGRFLQRIFNPEVDILTARWSPFEPVDWLLPLLHELTEMRSMIDKMTHEVHSWSNTSDVLFVADFPGLTLDNYIVPDMDNVTLTILEGSVKYWHSTDTKTKHLRKGQSLPNIPPMFHHVTTTSASPSSMLYTYVNKTMKAAPTEDELAERRQSKPILPLWKEFNGRLENYVRFFQHVGNSLLYEIYGVPMPRRVRISPDETTWTAE</sequence>
<dbReference type="InterPro" id="IPR053934">
    <property type="entry name" value="HTTM_dom"/>
</dbReference>
<name>A0ABM1YUC7_AEDAL</name>
<keyword evidence="3 8" id="KW-1133">Transmembrane helix</keyword>
<feature type="transmembrane region" description="Helical" evidence="8">
    <location>
        <begin position="192"/>
        <end position="211"/>
    </location>
</feature>
<feature type="transmembrane region" description="Helical" evidence="8">
    <location>
        <begin position="57"/>
        <end position="75"/>
    </location>
</feature>
<keyword evidence="6" id="KW-0456">Lyase</keyword>
<evidence type="ECO:0000313" key="11">
    <source>
        <dbReference type="Proteomes" id="UP000069940"/>
    </source>
</evidence>
<dbReference type="SMART" id="SM00752">
    <property type="entry name" value="HTTM"/>
    <property type="match status" value="1"/>
</dbReference>
<keyword evidence="5" id="KW-1015">Disulfide bond</keyword>
<evidence type="ECO:0000256" key="3">
    <source>
        <dbReference type="ARBA" id="ARBA00022989"/>
    </source>
</evidence>
<evidence type="ECO:0000256" key="2">
    <source>
        <dbReference type="ARBA" id="ARBA00022692"/>
    </source>
</evidence>
<dbReference type="RefSeq" id="XP_019557716.2">
    <property type="nucleotide sequence ID" value="XM_019702171.3"/>
</dbReference>
<dbReference type="PANTHER" id="PTHR12639:SF6">
    <property type="entry name" value="VITAMIN K-DEPENDENT GAMMA-CARBOXYLASE"/>
    <property type="match status" value="1"/>
</dbReference>
<feature type="transmembrane region" description="Helical" evidence="8">
    <location>
        <begin position="111"/>
        <end position="128"/>
    </location>
</feature>
<dbReference type="Pfam" id="PF05090">
    <property type="entry name" value="HTTM"/>
    <property type="match status" value="1"/>
</dbReference>
<dbReference type="Pfam" id="PF22777">
    <property type="entry name" value="VKGC_lumenal_dom"/>
    <property type="match status" value="1"/>
</dbReference>
<dbReference type="InterPro" id="IPR007782">
    <property type="entry name" value="VKG_COase"/>
</dbReference>
<evidence type="ECO:0000259" key="9">
    <source>
        <dbReference type="SMART" id="SM00752"/>
    </source>
</evidence>
<reference evidence="11" key="1">
    <citation type="journal article" date="2015" name="Proc. Natl. Acad. Sci. U.S.A.">
        <title>Genome sequence of the Asian Tiger mosquito, Aedes albopictus, reveals insights into its biology, genetics, and evolution.</title>
        <authorList>
            <person name="Chen X.G."/>
            <person name="Jiang X."/>
            <person name="Gu J."/>
            <person name="Xu M."/>
            <person name="Wu Y."/>
            <person name="Deng Y."/>
            <person name="Zhang C."/>
            <person name="Bonizzoni M."/>
            <person name="Dermauw W."/>
            <person name="Vontas J."/>
            <person name="Armbruster P."/>
            <person name="Huang X."/>
            <person name="Yang Y."/>
            <person name="Zhang H."/>
            <person name="He W."/>
            <person name="Peng H."/>
            <person name="Liu Y."/>
            <person name="Wu K."/>
            <person name="Chen J."/>
            <person name="Lirakis M."/>
            <person name="Topalis P."/>
            <person name="Van Leeuwen T."/>
            <person name="Hall A.B."/>
            <person name="Jiang X."/>
            <person name="Thorpe C."/>
            <person name="Mueller R.L."/>
            <person name="Sun C."/>
            <person name="Waterhouse R.M."/>
            <person name="Yan G."/>
            <person name="Tu Z.J."/>
            <person name="Fang X."/>
            <person name="James A.A."/>
        </authorList>
    </citation>
    <scope>NUCLEOTIDE SEQUENCE [LARGE SCALE GENOMIC DNA]</scope>
    <source>
        <strain evidence="11">Foshan</strain>
    </source>
</reference>
<dbReference type="InterPro" id="IPR053935">
    <property type="entry name" value="VKGC_lumenal_dom"/>
</dbReference>
<keyword evidence="2 8" id="KW-0812">Transmembrane</keyword>
<dbReference type="InterPro" id="IPR011020">
    <property type="entry name" value="HTTM-like"/>
</dbReference>
<dbReference type="EnsemblMetazoa" id="AALFPA23_012231.R17478">
    <property type="protein sequence ID" value="AALFPA23_012231.P17478"/>
    <property type="gene ID" value="AALFPA23_012231"/>
</dbReference>
<dbReference type="Proteomes" id="UP000069940">
    <property type="component" value="Unassembled WGS sequence"/>
</dbReference>
<accession>A0ABM1YUC7</accession>
<organism evidence="10 11">
    <name type="scientific">Aedes albopictus</name>
    <name type="common">Asian tiger mosquito</name>
    <name type="synonym">Stegomyia albopicta</name>
    <dbReference type="NCBI Taxonomy" id="7160"/>
    <lineage>
        <taxon>Eukaryota</taxon>
        <taxon>Metazoa</taxon>
        <taxon>Ecdysozoa</taxon>
        <taxon>Arthropoda</taxon>
        <taxon>Hexapoda</taxon>
        <taxon>Insecta</taxon>
        <taxon>Pterygota</taxon>
        <taxon>Neoptera</taxon>
        <taxon>Endopterygota</taxon>
        <taxon>Diptera</taxon>
        <taxon>Nematocera</taxon>
        <taxon>Culicoidea</taxon>
        <taxon>Culicidae</taxon>
        <taxon>Culicinae</taxon>
        <taxon>Aedini</taxon>
        <taxon>Aedes</taxon>
        <taxon>Stegomyia</taxon>
    </lineage>
</organism>
<evidence type="ECO:0000256" key="4">
    <source>
        <dbReference type="ARBA" id="ARBA00023136"/>
    </source>
</evidence>
<feature type="domain" description="HTTM-like" evidence="9">
    <location>
        <begin position="52"/>
        <end position="310"/>
    </location>
</feature>
<proteinExistence type="predicted"/>
<feature type="transmembrane region" description="Helical" evidence="8">
    <location>
        <begin position="218"/>
        <end position="236"/>
    </location>
</feature>
<feature type="transmembrane region" description="Helical" evidence="8">
    <location>
        <begin position="288"/>
        <end position="308"/>
    </location>
</feature>
<evidence type="ECO:0000256" key="5">
    <source>
        <dbReference type="ARBA" id="ARBA00023157"/>
    </source>
</evidence>